<dbReference type="InterPro" id="IPR002575">
    <property type="entry name" value="Aminoglycoside_PTrfase"/>
</dbReference>
<dbReference type="PANTHER" id="PTHR21310">
    <property type="entry name" value="AMINOGLYCOSIDE PHOSPHOTRANSFERASE-RELATED-RELATED"/>
    <property type="match status" value="1"/>
</dbReference>
<evidence type="ECO:0000259" key="1">
    <source>
        <dbReference type="Pfam" id="PF01636"/>
    </source>
</evidence>
<gene>
    <name evidence="2" type="ORF">SLS58_003117</name>
</gene>
<dbReference type="Pfam" id="PF01636">
    <property type="entry name" value="APH"/>
    <property type="match status" value="1"/>
</dbReference>
<dbReference type="CDD" id="cd05120">
    <property type="entry name" value="APH_ChoK_like"/>
    <property type="match status" value="1"/>
</dbReference>
<evidence type="ECO:0000313" key="3">
    <source>
        <dbReference type="Proteomes" id="UP001521184"/>
    </source>
</evidence>
<accession>A0ABR3TXM6</accession>
<reference evidence="2 3" key="1">
    <citation type="journal article" date="2023" name="Plant Dis.">
        <title>First Report of Diplodia intermedia Causing Canker and Dieback Diseases on Apple Trees in Canada.</title>
        <authorList>
            <person name="Ellouze W."/>
            <person name="Ilyukhin E."/>
            <person name="Sulman M."/>
            <person name="Ali S."/>
        </authorList>
    </citation>
    <scope>NUCLEOTIDE SEQUENCE [LARGE SCALE GENOMIC DNA]</scope>
    <source>
        <strain evidence="2 3">M45-28</strain>
    </source>
</reference>
<dbReference type="InterPro" id="IPR011009">
    <property type="entry name" value="Kinase-like_dom_sf"/>
</dbReference>
<dbReference type="Gene3D" id="3.90.1200.10">
    <property type="match status" value="1"/>
</dbReference>
<evidence type="ECO:0000313" key="2">
    <source>
        <dbReference type="EMBL" id="KAL1646531.1"/>
    </source>
</evidence>
<sequence>MESAPINDSWLRRCTVLVLIGLLERFRPRQGVVLMLSDNVCVKHGPLVHLSEASTLRFIAQNTSIPVPKVYCAFERRGWTYIVMERIDGDKVGQGWVKRSEESKAKILSKLKPLVRQLRAIPAPGPRVSNVDGGSLYDPRLPGPLRFGPFDSVHDFHKHLHGGFGPDASFDPEVNELIRLHDQPWPPPVFTHGDLSSLNILARGDEIVGIVDWETAGWLPHYWEYTTACQVNPRNEFWRDEIDKFLDPMPTELAMEKIRERYFGDF</sequence>
<organism evidence="2 3">
    <name type="scientific">Diplodia intermedia</name>
    <dbReference type="NCBI Taxonomy" id="856260"/>
    <lineage>
        <taxon>Eukaryota</taxon>
        <taxon>Fungi</taxon>
        <taxon>Dikarya</taxon>
        <taxon>Ascomycota</taxon>
        <taxon>Pezizomycotina</taxon>
        <taxon>Dothideomycetes</taxon>
        <taxon>Dothideomycetes incertae sedis</taxon>
        <taxon>Botryosphaeriales</taxon>
        <taxon>Botryosphaeriaceae</taxon>
        <taxon>Diplodia</taxon>
    </lineage>
</organism>
<dbReference type="Proteomes" id="UP001521184">
    <property type="component" value="Unassembled WGS sequence"/>
</dbReference>
<proteinExistence type="predicted"/>
<dbReference type="SUPFAM" id="SSF56112">
    <property type="entry name" value="Protein kinase-like (PK-like)"/>
    <property type="match status" value="1"/>
</dbReference>
<protein>
    <recommendedName>
        <fullName evidence="1">Aminoglycoside phosphotransferase domain-containing protein</fullName>
    </recommendedName>
</protein>
<dbReference type="EMBL" id="JAKEKT020000015">
    <property type="protein sequence ID" value="KAL1646531.1"/>
    <property type="molecule type" value="Genomic_DNA"/>
</dbReference>
<feature type="domain" description="Aminoglycoside phosphotransferase" evidence="1">
    <location>
        <begin position="52"/>
        <end position="241"/>
    </location>
</feature>
<dbReference type="PANTHER" id="PTHR21310:SF55">
    <property type="entry name" value="AMINOGLYCOSIDE PHOSPHOTRANSFERASE DOMAIN-CONTAINING PROTEIN"/>
    <property type="match status" value="1"/>
</dbReference>
<keyword evidence="3" id="KW-1185">Reference proteome</keyword>
<name>A0ABR3TXM6_9PEZI</name>
<dbReference type="InterPro" id="IPR051678">
    <property type="entry name" value="AGP_Transferase"/>
</dbReference>
<comment type="caution">
    <text evidence="2">The sequence shown here is derived from an EMBL/GenBank/DDBJ whole genome shotgun (WGS) entry which is preliminary data.</text>
</comment>